<dbReference type="AlphaFoldDB" id="A0A1G5KCK2"/>
<dbReference type="STRING" id="490189.SAMN02927903_03212"/>
<name>A0A1G5KCK2_9FLAO</name>
<proteinExistence type="predicted"/>
<organism evidence="1 2">
    <name type="scientific">Flavobacterium caeni</name>
    <dbReference type="NCBI Taxonomy" id="490189"/>
    <lineage>
        <taxon>Bacteria</taxon>
        <taxon>Pseudomonadati</taxon>
        <taxon>Bacteroidota</taxon>
        <taxon>Flavobacteriia</taxon>
        <taxon>Flavobacteriales</taxon>
        <taxon>Flavobacteriaceae</taxon>
        <taxon>Flavobacterium</taxon>
    </lineage>
</organism>
<keyword evidence="2" id="KW-1185">Reference proteome</keyword>
<dbReference type="OrthoDB" id="9134523at2"/>
<accession>A0A1G5KCK2</accession>
<evidence type="ECO:0000313" key="1">
    <source>
        <dbReference type="EMBL" id="SCY97778.1"/>
    </source>
</evidence>
<dbReference type="EMBL" id="FMVF01000026">
    <property type="protein sequence ID" value="SCY97778.1"/>
    <property type="molecule type" value="Genomic_DNA"/>
</dbReference>
<protein>
    <submittedName>
        <fullName evidence="1">Uncharacterized protein</fullName>
    </submittedName>
</protein>
<reference evidence="1 2" key="1">
    <citation type="submission" date="2016-10" db="EMBL/GenBank/DDBJ databases">
        <authorList>
            <person name="de Groot N.N."/>
        </authorList>
    </citation>
    <scope>NUCLEOTIDE SEQUENCE [LARGE SCALE GENOMIC DNA]</scope>
    <source>
        <strain evidence="1 2">CGMCC 1.7031</strain>
    </source>
</reference>
<dbReference type="RefSeq" id="WP_091146923.1">
    <property type="nucleotide sequence ID" value="NZ_FMVF01000026.1"/>
</dbReference>
<gene>
    <name evidence="1" type="ORF">SAMN02927903_03212</name>
</gene>
<sequence>MTRRETALEEYKELTDEGEKAKLIYAYFGGAIYYSQCLEETFSMMLWMDRIFKQRAKSKEEINEIIDAIEHSKKTMGNLLNEVKENYGISETHLDKLKTVLNKRNYLVHKYFKIEIQKFYSDQGRKEMLTYFGSFIDETLSIDNTLQEYFSHYKIKLGFTEERLEQLIHEMKETELKRTNEI</sequence>
<dbReference type="Proteomes" id="UP000199354">
    <property type="component" value="Unassembled WGS sequence"/>
</dbReference>
<evidence type="ECO:0000313" key="2">
    <source>
        <dbReference type="Proteomes" id="UP000199354"/>
    </source>
</evidence>